<dbReference type="Proteomes" id="UP000008073">
    <property type="component" value="Unassembled WGS sequence"/>
</dbReference>
<comment type="catalytic activity">
    <reaction evidence="4">
        <text>L-asparagine + H2O = L-aspartate + NH4(+)</text>
        <dbReference type="Rhea" id="RHEA:21016"/>
        <dbReference type="ChEBI" id="CHEBI:15377"/>
        <dbReference type="ChEBI" id="CHEBI:28938"/>
        <dbReference type="ChEBI" id="CHEBI:29991"/>
        <dbReference type="ChEBI" id="CHEBI:58048"/>
        <dbReference type="EC" id="3.5.1.1"/>
    </reaction>
</comment>
<feature type="binding site" evidence="6">
    <location>
        <begin position="122"/>
        <end position="123"/>
    </location>
    <ligand>
        <name>substrate</name>
    </ligand>
</feature>
<dbReference type="PIRSF" id="PIRSF001220">
    <property type="entry name" value="L-ASNase_gatD"/>
    <property type="match status" value="1"/>
</dbReference>
<feature type="active site" description="O-isoaspartyl threonine intermediate" evidence="5">
    <location>
        <position position="43"/>
    </location>
</feature>
<dbReference type="PRINTS" id="PR00139">
    <property type="entry name" value="ASNGLNASE"/>
</dbReference>
<evidence type="ECO:0000256" key="9">
    <source>
        <dbReference type="RuleBase" id="RU004456"/>
    </source>
</evidence>
<gene>
    <name evidence="13" type="primary">ASP3-3</name>
    <name evidence="13" type="ORF">C1Q_04754</name>
</gene>
<evidence type="ECO:0000259" key="12">
    <source>
        <dbReference type="Pfam" id="PF17763"/>
    </source>
</evidence>
<dbReference type="GO" id="GO:0004067">
    <property type="term" value="F:asparaginase activity"/>
    <property type="evidence" value="ECO:0007669"/>
    <property type="project" value="UniProtKB-UniRule"/>
</dbReference>
<dbReference type="OrthoDB" id="542841at2759"/>
<feature type="domain" description="Asparaginase/glutaminase C-terminal" evidence="12">
    <location>
        <begin position="249"/>
        <end position="356"/>
    </location>
</feature>
<organism evidence="13 14">
    <name type="scientific">Saccharomyces cerevisiae (strain JAY291)</name>
    <name type="common">Baker's yeast</name>
    <dbReference type="NCBI Taxonomy" id="574961"/>
    <lineage>
        <taxon>Eukaryota</taxon>
        <taxon>Fungi</taxon>
        <taxon>Dikarya</taxon>
        <taxon>Ascomycota</taxon>
        <taxon>Saccharomycotina</taxon>
        <taxon>Saccharomycetes</taxon>
        <taxon>Saccharomycetales</taxon>
        <taxon>Saccharomycetaceae</taxon>
        <taxon>Saccharomyces</taxon>
    </lineage>
</organism>
<sequence>MRSLNTLLLSLFVALSSGAPLLKIREEKNSSLPSIKIFGTGGTIASKGSTSATTAGYSVGLTVNDLIEAVPSLAEKANLDYLQVSNVGSESLNYTHLIPLYHGISEALASDDYAGAVVTHGTDTMEETAFFLDLTINSEKPVCIAGAMRPATATSADGPMNLYQAVSIAASEKSLGRGTMITLNDRIASGFWTTKMNANSLDTFRADEQGYLGYFSNDDVEFYYPPVKPNGWQFFDISNLTDPSEIPEVIILYSYQGLNPELIVKAVKDLGAKGIVLAGSGAGSWTATGSIVNEQLYEEYGIPIVHSRRTADGTVPPDDAPEYAIGSGYLNPQKSRILLQLCLYSGYGMDQIRSVFSGVYGG</sequence>
<dbReference type="Gene3D" id="3.40.50.1170">
    <property type="entry name" value="L-asparaginase, N-terminal domain"/>
    <property type="match status" value="1"/>
</dbReference>
<dbReference type="PIRSF" id="PIRSF500176">
    <property type="entry name" value="L_ASNase"/>
    <property type="match status" value="1"/>
</dbReference>
<feature type="active site" evidence="8">
    <location>
        <position position="122"/>
    </location>
</feature>
<feature type="domain" description="L-asparaginase N-terminal" evidence="11">
    <location>
        <begin position="35"/>
        <end position="227"/>
    </location>
</feature>
<evidence type="ECO:0000256" key="3">
    <source>
        <dbReference type="ARBA" id="ARBA00022801"/>
    </source>
</evidence>
<dbReference type="FunFam" id="3.40.50.40:FF:000006">
    <property type="entry name" value="L-asparaginase I"/>
    <property type="match status" value="1"/>
</dbReference>
<dbReference type="InterPro" id="IPR027475">
    <property type="entry name" value="Asparaginase/glutaminase_AS2"/>
</dbReference>
<evidence type="ECO:0000256" key="10">
    <source>
        <dbReference type="SAM" id="SignalP"/>
    </source>
</evidence>
<dbReference type="PANTHER" id="PTHR11707:SF28">
    <property type="entry name" value="60 KDA LYSOPHOSPHOLIPASE"/>
    <property type="match status" value="1"/>
</dbReference>
<dbReference type="PROSITE" id="PS00917">
    <property type="entry name" value="ASN_GLN_ASE_2"/>
    <property type="match status" value="1"/>
</dbReference>
<evidence type="ECO:0000256" key="1">
    <source>
        <dbReference type="ARBA" id="ARBA00010518"/>
    </source>
</evidence>
<dbReference type="EMBL" id="ACFL01000373">
    <property type="protein sequence ID" value="EEU04942.1"/>
    <property type="molecule type" value="Genomic_DNA"/>
</dbReference>
<dbReference type="PROSITE" id="PS00144">
    <property type="entry name" value="ASN_GLN_ASE_1"/>
    <property type="match status" value="1"/>
</dbReference>
<dbReference type="GO" id="GO:0006530">
    <property type="term" value="P:L-asparagine catabolic process"/>
    <property type="evidence" value="ECO:0007669"/>
    <property type="project" value="UniProtKB-ARBA"/>
</dbReference>
<dbReference type="InterPro" id="IPR027473">
    <property type="entry name" value="L-asparaginase_C"/>
</dbReference>
<dbReference type="InterPro" id="IPR004550">
    <property type="entry name" value="AsnASE_II"/>
</dbReference>
<evidence type="ECO:0000256" key="2">
    <source>
        <dbReference type="ARBA" id="ARBA00012920"/>
    </source>
</evidence>
<comment type="similarity">
    <text evidence="1 9">Belongs to the asparaginase 1 family.</text>
</comment>
<dbReference type="PROSITE" id="PS51732">
    <property type="entry name" value="ASN_GLN_ASE_3"/>
    <property type="match status" value="1"/>
</dbReference>
<dbReference type="InterPro" id="IPR040919">
    <property type="entry name" value="Asparaginase_C"/>
</dbReference>
<evidence type="ECO:0000313" key="14">
    <source>
        <dbReference type="Proteomes" id="UP000008073"/>
    </source>
</evidence>
<dbReference type="InterPro" id="IPR006034">
    <property type="entry name" value="Asparaginase/glutaminase-like"/>
</dbReference>
<evidence type="ECO:0000256" key="8">
    <source>
        <dbReference type="PROSITE-ProRule" id="PRU10100"/>
    </source>
</evidence>
<dbReference type="PANTHER" id="PTHR11707">
    <property type="entry name" value="L-ASPARAGINASE"/>
    <property type="match status" value="1"/>
</dbReference>
<dbReference type="Gene3D" id="3.40.50.40">
    <property type="match status" value="1"/>
</dbReference>
<evidence type="ECO:0000256" key="5">
    <source>
        <dbReference type="PIRSR" id="PIRSR001220-1"/>
    </source>
</evidence>
<comment type="caution">
    <text evidence="13">The sequence shown here is derived from an EMBL/GenBank/DDBJ whole genome shotgun (WGS) entry which is preliminary data.</text>
</comment>
<evidence type="ECO:0000256" key="6">
    <source>
        <dbReference type="PIRSR" id="PIRSR001220-2"/>
    </source>
</evidence>
<proteinExistence type="inferred from homology"/>
<feature type="signal peptide" evidence="10">
    <location>
        <begin position="1"/>
        <end position="18"/>
    </location>
</feature>
<keyword evidence="3" id="KW-0378">Hydrolase</keyword>
<dbReference type="Pfam" id="PF00710">
    <property type="entry name" value="Asparaginase"/>
    <property type="match status" value="1"/>
</dbReference>
<protein>
    <recommendedName>
        <fullName evidence="2">asparaginase</fullName>
        <ecNumber evidence="2">3.5.1.1</ecNumber>
    </recommendedName>
</protein>
<dbReference type="CDD" id="cd08964">
    <property type="entry name" value="L-asparaginase_II"/>
    <property type="match status" value="1"/>
</dbReference>
<evidence type="ECO:0000259" key="11">
    <source>
        <dbReference type="Pfam" id="PF00710"/>
    </source>
</evidence>
<feature type="binding site" evidence="6">
    <location>
        <position position="89"/>
    </location>
    <ligand>
        <name>substrate</name>
    </ligand>
</feature>
<reference evidence="13 14" key="1">
    <citation type="journal article" date="2009" name="Genome Res.">
        <title>Genome structure of a Saccharomyces cerevisiae strain widely used in bioethanol production.</title>
        <authorList>
            <person name="Argueso J.L."/>
            <person name="Carazzolle M.F."/>
            <person name="Mieczkowski P.A."/>
            <person name="Duarte F.M."/>
            <person name="Netto O.V."/>
            <person name="Missawa S.K."/>
            <person name="Galzerani F."/>
            <person name="Costa G.G."/>
            <person name="Vidal R.O."/>
            <person name="Noronha M.F."/>
            <person name="Dominska M."/>
            <person name="Andrietta M.G."/>
            <person name="Andrietta S.R."/>
            <person name="Cunha A.F."/>
            <person name="Gomes L.H."/>
            <person name="Tavares F.C."/>
            <person name="Alcarde A.R."/>
            <person name="Dietrich F.S."/>
            <person name="McCusker J.H."/>
            <person name="Petes T.D."/>
            <person name="Pereira G.A."/>
        </authorList>
    </citation>
    <scope>NUCLEOTIDE SEQUENCE [LARGE SCALE GENOMIC DNA]</scope>
    <source>
        <strain evidence="13 14">JAY291</strain>
    </source>
</reference>
<dbReference type="InterPro" id="IPR020827">
    <property type="entry name" value="Asparaginase/glutaminase_AS1"/>
</dbReference>
<name>C7GW79_YEAS2</name>
<evidence type="ECO:0000256" key="4">
    <source>
        <dbReference type="ARBA" id="ARBA00049366"/>
    </source>
</evidence>
<dbReference type="Pfam" id="PF17763">
    <property type="entry name" value="Asparaginase_C"/>
    <property type="match status" value="1"/>
</dbReference>
<dbReference type="NCBIfam" id="TIGR00520">
    <property type="entry name" value="asnASE_II"/>
    <property type="match status" value="1"/>
</dbReference>
<dbReference type="FunFam" id="3.40.50.1170:FF:000001">
    <property type="entry name" value="L-asparaginase 2"/>
    <property type="match status" value="1"/>
</dbReference>
<dbReference type="SUPFAM" id="SSF53774">
    <property type="entry name" value="Glutaminase/Asparaginase"/>
    <property type="match status" value="1"/>
</dbReference>
<dbReference type="EC" id="3.5.1.1" evidence="2"/>
<dbReference type="SMART" id="SM00870">
    <property type="entry name" value="Asparaginase"/>
    <property type="match status" value="1"/>
</dbReference>
<dbReference type="InterPro" id="IPR036152">
    <property type="entry name" value="Asp/glu_Ase-like_sf"/>
</dbReference>
<evidence type="ECO:0000256" key="7">
    <source>
        <dbReference type="PROSITE-ProRule" id="PRU10099"/>
    </source>
</evidence>
<dbReference type="AlphaFoldDB" id="C7GW79"/>
<feature type="active site" evidence="7">
    <location>
        <position position="43"/>
    </location>
</feature>
<dbReference type="InterPro" id="IPR027474">
    <property type="entry name" value="L-asparaginase_N"/>
</dbReference>
<keyword evidence="10" id="KW-0732">Signal</keyword>
<dbReference type="InterPro" id="IPR037152">
    <property type="entry name" value="L-asparaginase_N_sf"/>
</dbReference>
<accession>C7GW79</accession>
<feature type="chain" id="PRO_5002978345" description="asparaginase" evidence="10">
    <location>
        <begin position="19"/>
        <end position="362"/>
    </location>
</feature>
<evidence type="ECO:0000313" key="13">
    <source>
        <dbReference type="EMBL" id="EEU04942.1"/>
    </source>
</evidence>